<reference evidence="1" key="1">
    <citation type="submission" date="2014-09" db="EMBL/GenBank/DDBJ databases">
        <authorList>
            <person name="Magalhaes I.L.F."/>
            <person name="Oliveira U."/>
            <person name="Santos F.R."/>
            <person name="Vidigal T.H.D.A."/>
            <person name="Brescovit A.D."/>
            <person name="Santos A.J."/>
        </authorList>
    </citation>
    <scope>NUCLEOTIDE SEQUENCE</scope>
    <source>
        <tissue evidence="1">Shoot tissue taken approximately 20 cm above the soil surface</tissue>
    </source>
</reference>
<evidence type="ECO:0000313" key="1">
    <source>
        <dbReference type="EMBL" id="JAD66068.1"/>
    </source>
</evidence>
<reference evidence="1" key="2">
    <citation type="journal article" date="2015" name="Data Brief">
        <title>Shoot transcriptome of the giant reed, Arundo donax.</title>
        <authorList>
            <person name="Barrero R.A."/>
            <person name="Guerrero F.D."/>
            <person name="Moolhuijzen P."/>
            <person name="Goolsby J.A."/>
            <person name="Tidwell J."/>
            <person name="Bellgard S.E."/>
            <person name="Bellgard M.I."/>
        </authorList>
    </citation>
    <scope>NUCLEOTIDE SEQUENCE</scope>
    <source>
        <tissue evidence="1">Shoot tissue taken approximately 20 cm above the soil surface</tissue>
    </source>
</reference>
<name>A0A0A9BV41_ARUDO</name>
<sequence length="12" mass="1495">MEENRNSFVQKL</sequence>
<proteinExistence type="predicted"/>
<dbReference type="EMBL" id="GBRH01231827">
    <property type="protein sequence ID" value="JAD66068.1"/>
    <property type="molecule type" value="Transcribed_RNA"/>
</dbReference>
<protein>
    <submittedName>
        <fullName evidence="1">Uncharacterized protein</fullName>
    </submittedName>
</protein>
<accession>A0A0A9BV41</accession>
<organism evidence="1">
    <name type="scientific">Arundo donax</name>
    <name type="common">Giant reed</name>
    <name type="synonym">Donax arundinaceus</name>
    <dbReference type="NCBI Taxonomy" id="35708"/>
    <lineage>
        <taxon>Eukaryota</taxon>
        <taxon>Viridiplantae</taxon>
        <taxon>Streptophyta</taxon>
        <taxon>Embryophyta</taxon>
        <taxon>Tracheophyta</taxon>
        <taxon>Spermatophyta</taxon>
        <taxon>Magnoliopsida</taxon>
        <taxon>Liliopsida</taxon>
        <taxon>Poales</taxon>
        <taxon>Poaceae</taxon>
        <taxon>PACMAD clade</taxon>
        <taxon>Arundinoideae</taxon>
        <taxon>Arundineae</taxon>
        <taxon>Arundo</taxon>
    </lineage>
</organism>